<name>A0AAD4SZL2_9MAGN</name>
<dbReference type="Proteomes" id="UP001202328">
    <property type="component" value="Unassembled WGS sequence"/>
</dbReference>
<dbReference type="AlphaFoldDB" id="A0AAD4SZL2"/>
<sequence>MVNVIGEFGKGLKPPSMHEVRVTNLKKKVEYVQGTLAEYKQEWKRTGCTLMPDGWTDKKQRSITNFLVNSPRCTIFLKSIDTSDIQHNAQNLFKLLDIIVADLGEENVVQVINDGALAYVKAGELLMEKGKNICWSPCVAHCINLILEDFRNLPMHHDAFEKARFVSTYIYKHALVVNLMREYTNGKDLTRAVSTRFATNYLNLKIFHVLKVALRKMFTSEAWTKSKYAKEKLGKKVQEIVLGDANFWLSIISCLKSVTPLVTVLRLVDGDDKPTMGYIYKAIERAKKQIQINFKNVRSRYIVYTNIIELRWNTQLHGPLHAAGYFLNPRYHYSPNFDANIDIKNGFYDVVTRMCSSAEERINIDKQVELFTNAGGSLWWNSYGDSAPELQRVVVRVLSATCSATECERNWSIFEQYNLQLNERFTKRQKQGDSYDPICLSEWKDPTLERDPTWMDVHECFQITEAEANKKKRKRGPRNLSTMKLAQGKGSSKEKEIRLVDADEIQEVEEDDIEGDYMEEMEDFERTETQMQAESDNEWISDDGYDLGA</sequence>
<organism evidence="4 5">
    <name type="scientific">Papaver atlanticum</name>
    <dbReference type="NCBI Taxonomy" id="357466"/>
    <lineage>
        <taxon>Eukaryota</taxon>
        <taxon>Viridiplantae</taxon>
        <taxon>Streptophyta</taxon>
        <taxon>Embryophyta</taxon>
        <taxon>Tracheophyta</taxon>
        <taxon>Spermatophyta</taxon>
        <taxon>Magnoliopsida</taxon>
        <taxon>Ranunculales</taxon>
        <taxon>Papaveraceae</taxon>
        <taxon>Papaveroideae</taxon>
        <taxon>Papaver</taxon>
    </lineage>
</organism>
<evidence type="ECO:0000259" key="2">
    <source>
        <dbReference type="Pfam" id="PF04937"/>
    </source>
</evidence>
<dbReference type="InterPro" id="IPR012337">
    <property type="entry name" value="RNaseH-like_sf"/>
</dbReference>
<dbReference type="InterPro" id="IPR007021">
    <property type="entry name" value="DUF659"/>
</dbReference>
<evidence type="ECO:0000259" key="3">
    <source>
        <dbReference type="Pfam" id="PF05699"/>
    </source>
</evidence>
<feature type="compositionally biased region" description="Acidic residues" evidence="1">
    <location>
        <begin position="535"/>
        <end position="549"/>
    </location>
</feature>
<comment type="caution">
    <text evidence="4">The sequence shown here is derived from an EMBL/GenBank/DDBJ whole genome shotgun (WGS) entry which is preliminary data.</text>
</comment>
<evidence type="ECO:0000256" key="1">
    <source>
        <dbReference type="SAM" id="MobiDB-lite"/>
    </source>
</evidence>
<dbReference type="GO" id="GO:0046983">
    <property type="term" value="F:protein dimerization activity"/>
    <property type="evidence" value="ECO:0007669"/>
    <property type="project" value="InterPro"/>
</dbReference>
<dbReference type="Pfam" id="PF04937">
    <property type="entry name" value="DUF659"/>
    <property type="match status" value="1"/>
</dbReference>
<accession>A0AAD4SZL2</accession>
<dbReference type="Pfam" id="PF05699">
    <property type="entry name" value="Dimer_Tnp_hAT"/>
    <property type="match status" value="1"/>
</dbReference>
<evidence type="ECO:0008006" key="6">
    <source>
        <dbReference type="Google" id="ProtNLM"/>
    </source>
</evidence>
<dbReference type="PANTHER" id="PTHR32166:SF122">
    <property type="entry name" value="OS09G0499600 PROTEIN"/>
    <property type="match status" value="1"/>
</dbReference>
<dbReference type="SUPFAM" id="SSF53098">
    <property type="entry name" value="Ribonuclease H-like"/>
    <property type="match status" value="1"/>
</dbReference>
<dbReference type="InterPro" id="IPR008906">
    <property type="entry name" value="HATC_C_dom"/>
</dbReference>
<feature type="region of interest" description="Disordered" evidence="1">
    <location>
        <begin position="522"/>
        <end position="549"/>
    </location>
</feature>
<feature type="region of interest" description="Disordered" evidence="1">
    <location>
        <begin position="468"/>
        <end position="496"/>
    </location>
</feature>
<protein>
    <recommendedName>
        <fullName evidence="6">DUF659 domain-containing protein</fullName>
    </recommendedName>
</protein>
<dbReference type="PANTHER" id="PTHR32166">
    <property type="entry name" value="OSJNBA0013A04.12 PROTEIN"/>
    <property type="match status" value="1"/>
</dbReference>
<reference evidence="4" key="1">
    <citation type="submission" date="2022-04" db="EMBL/GenBank/DDBJ databases">
        <title>A functionally conserved STORR gene fusion in Papaver species that diverged 16.8 million years ago.</title>
        <authorList>
            <person name="Catania T."/>
        </authorList>
    </citation>
    <scope>NUCLEOTIDE SEQUENCE</scope>
    <source>
        <strain evidence="4">S-188037</strain>
    </source>
</reference>
<evidence type="ECO:0000313" key="4">
    <source>
        <dbReference type="EMBL" id="KAI3928254.1"/>
    </source>
</evidence>
<gene>
    <name evidence="4" type="ORF">MKW98_023855</name>
</gene>
<keyword evidence="5" id="KW-1185">Reference proteome</keyword>
<evidence type="ECO:0000313" key="5">
    <source>
        <dbReference type="Proteomes" id="UP001202328"/>
    </source>
</evidence>
<dbReference type="EMBL" id="JAJJMB010007708">
    <property type="protein sequence ID" value="KAI3928254.1"/>
    <property type="molecule type" value="Genomic_DNA"/>
</dbReference>
<proteinExistence type="predicted"/>
<feature type="domain" description="DUF659" evidence="2">
    <location>
        <begin position="15"/>
        <end position="164"/>
    </location>
</feature>
<feature type="domain" description="HAT C-terminal dimerisation" evidence="3">
    <location>
        <begin position="379"/>
        <end position="431"/>
    </location>
</feature>